<dbReference type="RefSeq" id="WP_212517636.1">
    <property type="nucleotide sequence ID" value="NZ_JAGSOH010000018.1"/>
</dbReference>
<feature type="compositionally biased region" description="Low complexity" evidence="1">
    <location>
        <begin position="41"/>
        <end position="55"/>
    </location>
</feature>
<sequence length="314" mass="34256">MGFLKKIFGDDEEKEREEAAKRKAAEEYAEKHSHSHEAEAEPAPAKKAAAKPAAAKKAEPAQEKPAAKKAAAAEDKPAAKKAAAKTAEPKAEAPAKKAAAKKTAEKPAAEPEAPAAHSHEHSHDPVPPQRTYAPLAGAPAAHAHTHVKDVADAPVTAAHDQMMTVHIETHVPDHAPREDDPHYHLFEQAKARLKRQGLWKCIIADELCGGEPELHHTYIEFSQINEVDPKKLQEALGLHFDNDEEFQQWAESPGNLEVLCANHHRTHYGIHVIPGPLWEALRFRMAGTEAAAEFVTADEAKKEEKEKEGAAADK</sequence>
<dbReference type="AlphaFoldDB" id="A0A941E7J2"/>
<feature type="region of interest" description="Disordered" evidence="1">
    <location>
        <begin position="1"/>
        <end position="133"/>
    </location>
</feature>
<evidence type="ECO:0000313" key="3">
    <source>
        <dbReference type="Proteomes" id="UP000676325"/>
    </source>
</evidence>
<keyword evidence="3" id="KW-1185">Reference proteome</keyword>
<comment type="caution">
    <text evidence="2">The sequence shown here is derived from an EMBL/GenBank/DDBJ whole genome shotgun (WGS) entry which is preliminary data.</text>
</comment>
<evidence type="ECO:0000313" key="2">
    <source>
        <dbReference type="EMBL" id="MBR7826486.1"/>
    </source>
</evidence>
<name>A0A941E7J2_9ACTN</name>
<gene>
    <name evidence="2" type="ORF">KDK95_09245</name>
</gene>
<proteinExistence type="predicted"/>
<feature type="compositionally biased region" description="Basic and acidic residues" evidence="1">
    <location>
        <begin position="16"/>
        <end position="39"/>
    </location>
</feature>
<dbReference type="EMBL" id="JAGSOH010000018">
    <property type="protein sequence ID" value="MBR7826486.1"/>
    <property type="molecule type" value="Genomic_DNA"/>
</dbReference>
<accession>A0A941E7J2</accession>
<feature type="compositionally biased region" description="Basic and acidic residues" evidence="1">
    <location>
        <begin position="56"/>
        <end position="78"/>
    </location>
</feature>
<protein>
    <submittedName>
        <fullName evidence="2">Uncharacterized protein</fullName>
    </submittedName>
</protein>
<organism evidence="2 3">
    <name type="scientific">Actinospica acidithermotolerans</name>
    <dbReference type="NCBI Taxonomy" id="2828514"/>
    <lineage>
        <taxon>Bacteria</taxon>
        <taxon>Bacillati</taxon>
        <taxon>Actinomycetota</taxon>
        <taxon>Actinomycetes</taxon>
        <taxon>Catenulisporales</taxon>
        <taxon>Actinospicaceae</taxon>
        <taxon>Actinospica</taxon>
    </lineage>
</organism>
<dbReference type="Proteomes" id="UP000676325">
    <property type="component" value="Unassembled WGS sequence"/>
</dbReference>
<reference evidence="2" key="1">
    <citation type="submission" date="2021-04" db="EMBL/GenBank/DDBJ databases">
        <title>Genome based classification of Actinospica acidithermotolerans sp. nov., an actinobacterium isolated from an Indonesian hot spring.</title>
        <authorList>
            <person name="Kusuma A.B."/>
            <person name="Putra K.E."/>
            <person name="Nafisah S."/>
            <person name="Loh J."/>
            <person name="Nouioui I."/>
            <person name="Goodfellow M."/>
        </authorList>
    </citation>
    <scope>NUCLEOTIDE SEQUENCE</scope>
    <source>
        <strain evidence="2">MGRD01-02</strain>
    </source>
</reference>
<evidence type="ECO:0000256" key="1">
    <source>
        <dbReference type="SAM" id="MobiDB-lite"/>
    </source>
</evidence>